<keyword evidence="2" id="KW-1185">Reference proteome</keyword>
<dbReference type="Proteomes" id="UP000290682">
    <property type="component" value="Unassembled WGS sequence"/>
</dbReference>
<gene>
    <name evidence="1" type="ORF">EBB06_13485</name>
</gene>
<evidence type="ECO:0000313" key="2">
    <source>
        <dbReference type="Proteomes" id="UP000290682"/>
    </source>
</evidence>
<protein>
    <submittedName>
        <fullName evidence="1">Uncharacterized protein</fullName>
    </submittedName>
</protein>
<comment type="caution">
    <text evidence="1">The sequence shown here is derived from an EMBL/GenBank/DDBJ whole genome shotgun (WGS) entry which is preliminary data.</text>
</comment>
<name>A0ABY0F9W8_9NEIS</name>
<dbReference type="EMBL" id="REGR01000015">
    <property type="protein sequence ID" value="RXZ42057.1"/>
    <property type="molecule type" value="Genomic_DNA"/>
</dbReference>
<dbReference type="RefSeq" id="WP_129213678.1">
    <property type="nucleotide sequence ID" value="NZ_REGR01000015.1"/>
</dbReference>
<reference evidence="1 2" key="1">
    <citation type="submission" date="2018-10" db="EMBL/GenBank/DDBJ databases">
        <title>Draft genome of Fastidiocella sp. strain 375T, a bacterium isolated from a karstic cave dripping water.</title>
        <authorList>
            <person name="Coelho C."/>
            <person name="Verissimo A."/>
            <person name="Tiago I."/>
        </authorList>
    </citation>
    <scope>NUCLEOTIDE SEQUENCE [LARGE SCALE GENOMIC DNA]</scope>
    <source>
        <strain evidence="1 2">CAVE-375</strain>
    </source>
</reference>
<accession>A0ABY0F9W8</accession>
<sequence>MLYHNEDRRFPSLFVEDGETVTISTRNARETGISVLKMRPRTTAALLVLAGQPPSTAPRLSDRAAFEQIESTEGFVNLAELDHDGRIDGYSIPYIRGVLEVLDPNERVPPKSVKRLFPLSEEHKDCSCTPSRRIKKGATGIALSPGSSAAAVADASPSTRAMYSVREAFVPDFLTNLQIVSWVTAFGDIVVGPNATLVLDSSTNFVIADNFLAYKGSRIVQRASYLNLDVTSTMRGDILKIIHTASTTLNVDWSALAAQAPTKP</sequence>
<proteinExistence type="predicted"/>
<evidence type="ECO:0000313" key="1">
    <source>
        <dbReference type="EMBL" id="RXZ42057.1"/>
    </source>
</evidence>
<organism evidence="1 2">
    <name type="scientific">Crenobacter cavernae</name>
    <dbReference type="NCBI Taxonomy" id="2290923"/>
    <lineage>
        <taxon>Bacteria</taxon>
        <taxon>Pseudomonadati</taxon>
        <taxon>Pseudomonadota</taxon>
        <taxon>Betaproteobacteria</taxon>
        <taxon>Neisseriales</taxon>
        <taxon>Neisseriaceae</taxon>
        <taxon>Crenobacter</taxon>
    </lineage>
</organism>